<keyword evidence="1" id="KW-1133">Transmembrane helix</keyword>
<evidence type="ECO:0008006" key="3">
    <source>
        <dbReference type="Google" id="ProtNLM"/>
    </source>
</evidence>
<evidence type="ECO:0000313" key="2">
    <source>
        <dbReference type="EMBL" id="QHT29577.1"/>
    </source>
</evidence>
<accession>A0A6C0EKK7</accession>
<evidence type="ECO:0000256" key="1">
    <source>
        <dbReference type="SAM" id="Phobius"/>
    </source>
</evidence>
<organism evidence="2">
    <name type="scientific">viral metagenome</name>
    <dbReference type="NCBI Taxonomy" id="1070528"/>
    <lineage>
        <taxon>unclassified sequences</taxon>
        <taxon>metagenomes</taxon>
        <taxon>organismal metagenomes</taxon>
    </lineage>
</organism>
<dbReference type="EMBL" id="MN738879">
    <property type="protein sequence ID" value="QHT29577.1"/>
    <property type="molecule type" value="Genomic_DNA"/>
</dbReference>
<reference evidence="2" key="1">
    <citation type="journal article" date="2020" name="Nature">
        <title>Giant virus diversity and host interactions through global metagenomics.</title>
        <authorList>
            <person name="Schulz F."/>
            <person name="Roux S."/>
            <person name="Paez-Espino D."/>
            <person name="Jungbluth S."/>
            <person name="Walsh D.A."/>
            <person name="Denef V.J."/>
            <person name="McMahon K.D."/>
            <person name="Konstantinidis K.T."/>
            <person name="Eloe-Fadrosh E.A."/>
            <person name="Kyrpides N.C."/>
            <person name="Woyke T."/>
        </authorList>
    </citation>
    <scope>NUCLEOTIDE SEQUENCE</scope>
    <source>
        <strain evidence="2">GVMAG-M-3300005589-24</strain>
    </source>
</reference>
<protein>
    <recommendedName>
        <fullName evidence="3">Phospholipid/glycerol acyltransferase domain-containing protein</fullName>
    </recommendedName>
</protein>
<feature type="transmembrane region" description="Helical" evidence="1">
    <location>
        <begin position="42"/>
        <end position="67"/>
    </location>
</feature>
<keyword evidence="1" id="KW-0472">Membrane</keyword>
<proteinExistence type="predicted"/>
<dbReference type="AlphaFoldDB" id="A0A6C0EKK7"/>
<sequence length="269" mass="30744">MLLGLIAIAVCLVYLSHTMTQVFMPILFCLIALLYVKRYPKLWVAIAVLLIVYRRNFILFFDILSLLRNHWGNRNPQLFAKTASKILNGCFTLKHNLHDLPSKPTIYVGNYPCTYLESLSLGLLPNTTIAIGESSITKGTWGKLLEEVIYRKPKNAYDDIKQQIATKLASGRSVFAYVTSRGYVGDSQLFSGRVRTGIPRIAKELGVTITPIVFDYISTTLGCITEQDFNIKVGKPMHVDDPIKFSQRLRIYYRDNLKHFYQLKTRRQV</sequence>
<name>A0A6C0EKK7_9ZZZZ</name>
<keyword evidence="1" id="KW-0812">Transmembrane</keyword>